<protein>
    <recommendedName>
        <fullName evidence="3">HNH endonuclease</fullName>
    </recommendedName>
</protein>
<keyword evidence="2" id="KW-1185">Reference proteome</keyword>
<organism evidence="1 2">
    <name type="scientific">Serratia phage Scapp</name>
    <dbReference type="NCBI Taxonomy" id="2282409"/>
    <lineage>
        <taxon>Viruses</taxon>
        <taxon>Duplodnaviria</taxon>
        <taxon>Heunggongvirae</taxon>
        <taxon>Uroviricota</taxon>
        <taxon>Caudoviricetes</taxon>
        <taxon>Scappvirus</taxon>
        <taxon>Scappvirus scapp</taxon>
    </lineage>
</organism>
<sequence>MSTKQCRECGEEKPLDEFNIAYTRSKDGYRNICKVCQREQDRIWRNNKRAAERAKRVKK</sequence>
<evidence type="ECO:0000313" key="1">
    <source>
        <dbReference type="EMBL" id="AXH50973.1"/>
    </source>
</evidence>
<name>A0A345L6S1_9CAUD</name>
<evidence type="ECO:0000313" key="2">
    <source>
        <dbReference type="Proteomes" id="UP000260583"/>
    </source>
</evidence>
<evidence type="ECO:0008006" key="3">
    <source>
        <dbReference type="Google" id="ProtNLM"/>
    </source>
</evidence>
<proteinExistence type="predicted"/>
<accession>A0A345L6S1</accession>
<gene>
    <name evidence="1" type="ORF">CPT_Scapp_044</name>
</gene>
<dbReference type="EMBL" id="MH553517">
    <property type="protein sequence ID" value="AXH50973.1"/>
    <property type="molecule type" value="Genomic_DNA"/>
</dbReference>
<dbReference type="Proteomes" id="UP000260583">
    <property type="component" value="Segment"/>
</dbReference>
<reference evidence="2" key="1">
    <citation type="submission" date="2018-06" db="EMBL/GenBank/DDBJ databases">
        <title>Complete genome of Serratia marcescens Siphophage Scapp.</title>
        <authorList>
            <person name="Koehler B.T."/>
            <person name="Bonasera R."/>
            <person name="Liu M."/>
            <person name="Kongari R."/>
        </authorList>
    </citation>
    <scope>NUCLEOTIDE SEQUENCE [LARGE SCALE GENOMIC DNA]</scope>
</reference>